<feature type="non-terminal residue" evidence="2">
    <location>
        <position position="1"/>
    </location>
</feature>
<protein>
    <recommendedName>
        <fullName evidence="1">L27 domain-containing protein</fullName>
    </recommendedName>
</protein>
<evidence type="ECO:0000313" key="2">
    <source>
        <dbReference type="EMBL" id="JAS68393.1"/>
    </source>
</evidence>
<dbReference type="PANTHER" id="PTHR23122">
    <property type="entry name" value="MEMBRANE-ASSOCIATED GUANYLATE KINASE MAGUK"/>
    <property type="match status" value="1"/>
</dbReference>
<dbReference type="EMBL" id="GECZ01001376">
    <property type="protein sequence ID" value="JAS68393.1"/>
    <property type="molecule type" value="Transcribed_RNA"/>
</dbReference>
<accession>A0A1B6H139</accession>
<sequence length="137" mass="15293">NDRKLRALLNIYDRIQDEFGKISPSGEALEKCRDLFETVSDLGCGEIKTNQAVLNELQLLLNKPHFKCFLQAHDVVSHEVFGEKAIRVTPPPLISYLNGADSGVGDNSNDDNDSDHVARVRLVQFQKNTDEPMGITL</sequence>
<dbReference type="Gene3D" id="1.10.287.650">
    <property type="entry name" value="L27 domain"/>
    <property type="match status" value="1"/>
</dbReference>
<evidence type="ECO:0000259" key="1">
    <source>
        <dbReference type="Pfam" id="PF02828"/>
    </source>
</evidence>
<dbReference type="InterPro" id="IPR050716">
    <property type="entry name" value="MAGUK"/>
</dbReference>
<reference evidence="2" key="1">
    <citation type="submission" date="2015-11" db="EMBL/GenBank/DDBJ databases">
        <title>De novo transcriptome assembly of four potential Pierce s Disease insect vectors from Arizona vineyards.</title>
        <authorList>
            <person name="Tassone E.E."/>
        </authorList>
    </citation>
    <scope>NUCLEOTIDE SEQUENCE</scope>
</reference>
<dbReference type="Pfam" id="PF02828">
    <property type="entry name" value="L27"/>
    <property type="match status" value="1"/>
</dbReference>
<proteinExistence type="predicted"/>
<dbReference type="InterPro" id="IPR014775">
    <property type="entry name" value="L27_C"/>
</dbReference>
<name>A0A1B6H139_9HEMI</name>
<feature type="domain" description="L27" evidence="1">
    <location>
        <begin position="54"/>
        <end position="82"/>
    </location>
</feature>
<feature type="non-terminal residue" evidence="2">
    <location>
        <position position="137"/>
    </location>
</feature>
<organism evidence="2">
    <name type="scientific">Cuerna arida</name>
    <dbReference type="NCBI Taxonomy" id="1464854"/>
    <lineage>
        <taxon>Eukaryota</taxon>
        <taxon>Metazoa</taxon>
        <taxon>Ecdysozoa</taxon>
        <taxon>Arthropoda</taxon>
        <taxon>Hexapoda</taxon>
        <taxon>Insecta</taxon>
        <taxon>Pterygota</taxon>
        <taxon>Neoptera</taxon>
        <taxon>Paraneoptera</taxon>
        <taxon>Hemiptera</taxon>
        <taxon>Auchenorrhyncha</taxon>
        <taxon>Membracoidea</taxon>
        <taxon>Cicadellidae</taxon>
        <taxon>Cicadellinae</taxon>
        <taxon>Proconiini</taxon>
        <taxon>Cuerna</taxon>
    </lineage>
</organism>
<gene>
    <name evidence="2" type="ORF">g.49901</name>
</gene>
<dbReference type="AlphaFoldDB" id="A0A1B6H139"/>
<dbReference type="SUPFAM" id="SSF101288">
    <property type="entry name" value="L27 domain"/>
    <property type="match status" value="1"/>
</dbReference>
<dbReference type="InterPro" id="IPR036892">
    <property type="entry name" value="L27_dom_sf"/>
</dbReference>